<gene>
    <name evidence="5" type="ORF">A1Q1_03272</name>
</gene>
<feature type="domain" description="RNA ligase" evidence="2">
    <location>
        <begin position="611"/>
        <end position="762"/>
    </location>
</feature>
<evidence type="ECO:0000313" key="6">
    <source>
        <dbReference type="Proteomes" id="UP000002748"/>
    </source>
</evidence>
<dbReference type="PANTHER" id="PTHR43883:SF1">
    <property type="entry name" value="GLUCONOKINASE"/>
    <property type="match status" value="1"/>
</dbReference>
<dbReference type="InterPro" id="IPR021122">
    <property type="entry name" value="RNA_ligase_dom_REL/Rnl2"/>
</dbReference>
<evidence type="ECO:0000256" key="1">
    <source>
        <dbReference type="ARBA" id="ARBA00022801"/>
    </source>
</evidence>
<evidence type="ECO:0000259" key="3">
    <source>
        <dbReference type="Pfam" id="PF22547"/>
    </source>
</evidence>
<keyword evidence="1" id="KW-0378">Hydrolase</keyword>
<dbReference type="GeneID" id="25986785"/>
<dbReference type="KEGG" id="tasa:A1Q1_03272"/>
<organism evidence="5 6">
    <name type="scientific">Trichosporon asahii var. asahii (strain ATCC 90039 / CBS 2479 / JCM 2466 / KCTC 7840 / NBRC 103889/ NCYC 2677 / UAMH 7654)</name>
    <name type="common">Yeast</name>
    <dbReference type="NCBI Taxonomy" id="1186058"/>
    <lineage>
        <taxon>Eukaryota</taxon>
        <taxon>Fungi</taxon>
        <taxon>Dikarya</taxon>
        <taxon>Basidiomycota</taxon>
        <taxon>Agaricomycotina</taxon>
        <taxon>Tremellomycetes</taxon>
        <taxon>Trichosporonales</taxon>
        <taxon>Trichosporonaceae</taxon>
        <taxon>Trichosporon</taxon>
    </lineage>
</organism>
<dbReference type="InterPro" id="IPR052732">
    <property type="entry name" value="Cell-binding_unc_protein"/>
</dbReference>
<dbReference type="OrthoDB" id="432447at2759"/>
<evidence type="ECO:0000259" key="2">
    <source>
        <dbReference type="Pfam" id="PF09414"/>
    </source>
</evidence>
<evidence type="ECO:0000259" key="4">
    <source>
        <dbReference type="Pfam" id="PF22784"/>
    </source>
</evidence>
<dbReference type="AlphaFoldDB" id="J5SVV1"/>
<sequence length="767" mass="84362">MRPVHLDPAGLRLAPYRGGSAVLGPALDAAFPGSSPPHPLHITLLTPAEAKTHPAPTPSLEHIYVLNTVTRGQVTFAVVVWVHGNAARTSLGLEEKEFHVTLSAADAHDIPKGISQLPLDIDEIAELGLDGLDHVFLAAPSWHTSIAERMVIDYPANFKGYVRLAAVSSPKLACMALARAAALNPDLRLRIVKELRRRNTETSYGPTLGKDLATHSAALLPHLSYPWPVLGTGFWPHPADPDTRPLFQDHTLPDGFSFLYPRVCTSSAPQSIVDVHALEALGATHVLTLTAESWLPAEWFDNSGSETAYIENVHVPIPHRQVPTLSEMDAIFANVNKGGTWLVHGADTNDGRAGTVLACLVAMFGEDGQAEETPKLDALVALRLLREARPHSVLSEKQERFMAEWIAHCWSLHRLPEPTTQLEATGDTSPRVLVLIGRHGAGKSWFAKALAKRCPGSVMIVGEDHGESRSSRIREFSSYAGNGLANFVVLDRCNLTVAERAPWLVVCNKAVAVWFDYEEELCQQRVEERIDDSRTRFVRELDGQQEAESEVEPPTLDEFSGVLRIASFATTREALERLAPVPAIDFPPMSQLDLKHIDSDPSLRADPRGALVVEEKLQGVKLRISLDVHGRLCVQQEGSSQSEHVEERIAQYDRALRRVLDRDERFPQRFTLFGVLTGDAGLFFATDLYDREALGGPGFVSRDVIERLLCGEIPAAPVIKRCAAPTKGEILEMSGGRNATGNGRREGVVVRWEERGYCFKRIAIVKR</sequence>
<proteinExistence type="predicted"/>
<dbReference type="EMBL" id="ALBS01000227">
    <property type="protein sequence ID" value="EJT47811.1"/>
    <property type="molecule type" value="Genomic_DNA"/>
</dbReference>
<dbReference type="VEuPathDB" id="FungiDB:A1Q1_03272"/>
<dbReference type="InterPro" id="IPR027417">
    <property type="entry name" value="P-loop_NTPase"/>
</dbReference>
<protein>
    <submittedName>
        <fullName evidence="5">Uncharacterized protein</fullName>
    </submittedName>
</protein>
<dbReference type="Pfam" id="PF09414">
    <property type="entry name" value="RNA_ligase"/>
    <property type="match status" value="1"/>
</dbReference>
<dbReference type="InterPro" id="IPR057023">
    <property type="entry name" value="PTP-SAK"/>
</dbReference>
<dbReference type="Proteomes" id="UP000002748">
    <property type="component" value="Unassembled WGS sequence"/>
</dbReference>
<dbReference type="Pfam" id="PF22547">
    <property type="entry name" value="2H-SAK"/>
    <property type="match status" value="1"/>
</dbReference>
<dbReference type="SUPFAM" id="SSF52799">
    <property type="entry name" value="(Phosphotyrosine protein) phosphatases II"/>
    <property type="match status" value="1"/>
</dbReference>
<comment type="caution">
    <text evidence="5">The sequence shown here is derived from an EMBL/GenBank/DDBJ whole genome shotgun (WGS) entry which is preliminary data.</text>
</comment>
<dbReference type="SUPFAM" id="SSF52540">
    <property type="entry name" value="P-loop containing nucleoside triphosphate hydrolases"/>
    <property type="match status" value="1"/>
</dbReference>
<feature type="domain" description="Swiss Army Knife protein DSP-PTPase phosphatase" evidence="4">
    <location>
        <begin position="256"/>
        <end position="401"/>
    </location>
</feature>
<name>J5SVV1_TRIAS</name>
<dbReference type="PANTHER" id="PTHR43883">
    <property type="entry name" value="SLR0207 PROTEIN"/>
    <property type="match status" value="1"/>
</dbReference>
<dbReference type="InterPro" id="IPR054498">
    <property type="entry name" value="2H-SAK"/>
</dbReference>
<dbReference type="HOGENOM" id="CLU_007422_0_0_1"/>
<accession>J5SVV1</accession>
<evidence type="ECO:0000313" key="5">
    <source>
        <dbReference type="EMBL" id="EJT47811.1"/>
    </source>
</evidence>
<dbReference type="Gene3D" id="3.90.190.10">
    <property type="entry name" value="Protein tyrosine phosphatase superfamily"/>
    <property type="match status" value="1"/>
</dbReference>
<dbReference type="RefSeq" id="XP_014179027.1">
    <property type="nucleotide sequence ID" value="XM_014323552.1"/>
</dbReference>
<dbReference type="Gene3D" id="3.40.50.300">
    <property type="entry name" value="P-loop containing nucleotide triphosphate hydrolases"/>
    <property type="match status" value="1"/>
</dbReference>
<dbReference type="GO" id="GO:0016791">
    <property type="term" value="F:phosphatase activity"/>
    <property type="evidence" value="ECO:0007669"/>
    <property type="project" value="UniProtKB-ARBA"/>
</dbReference>
<dbReference type="InterPro" id="IPR029021">
    <property type="entry name" value="Prot-tyrosine_phosphatase-like"/>
</dbReference>
<reference evidence="5 6" key="1">
    <citation type="journal article" date="2012" name="Eukaryot. Cell">
        <title>Draft genome sequence of CBS 2479, the standard type strain of Trichosporon asahii.</title>
        <authorList>
            <person name="Yang R.Y."/>
            <person name="Li H.T."/>
            <person name="Zhu H."/>
            <person name="Zhou G.P."/>
            <person name="Wang M."/>
            <person name="Wang L."/>
        </authorList>
    </citation>
    <scope>NUCLEOTIDE SEQUENCE [LARGE SCALE GENOMIC DNA]</scope>
    <source>
        <strain evidence="6">ATCC 90039 / CBS 2479 / JCM 2466 / KCTC 7840 / NCYC 2677 / UAMH 7654</strain>
    </source>
</reference>
<dbReference type="Pfam" id="PF22784">
    <property type="entry name" value="PTP-SAK"/>
    <property type="match status" value="1"/>
</dbReference>
<feature type="domain" description="Swiss Army Knife 2H phosphoesterase" evidence="3">
    <location>
        <begin position="40"/>
        <end position="108"/>
    </location>
</feature>